<dbReference type="GO" id="GO:0030145">
    <property type="term" value="F:manganese ion binding"/>
    <property type="evidence" value="ECO:0007669"/>
    <property type="project" value="TreeGrafter"/>
</dbReference>
<dbReference type="Proteomes" id="UP001159428">
    <property type="component" value="Unassembled WGS sequence"/>
</dbReference>
<gene>
    <name evidence="2" type="ORF">PMEA_00016696</name>
</gene>
<evidence type="ECO:0000313" key="3">
    <source>
        <dbReference type="Proteomes" id="UP001159428"/>
    </source>
</evidence>
<dbReference type="Gene3D" id="3.60.21.10">
    <property type="match status" value="2"/>
</dbReference>
<dbReference type="Pfam" id="PF00149">
    <property type="entry name" value="Metallophos"/>
    <property type="match status" value="2"/>
</dbReference>
<evidence type="ECO:0000313" key="2">
    <source>
        <dbReference type="EMBL" id="CAH3036181.1"/>
    </source>
</evidence>
<dbReference type="GO" id="GO:0008663">
    <property type="term" value="F:2',3'-cyclic-nucleotide 2'-phosphodiesterase activity"/>
    <property type="evidence" value="ECO:0007669"/>
    <property type="project" value="TreeGrafter"/>
</dbReference>
<dbReference type="PANTHER" id="PTHR16509">
    <property type="match status" value="1"/>
</dbReference>
<reference evidence="2 3" key="1">
    <citation type="submission" date="2022-05" db="EMBL/GenBank/DDBJ databases">
        <authorList>
            <consortium name="Genoscope - CEA"/>
            <person name="William W."/>
        </authorList>
    </citation>
    <scope>NUCLEOTIDE SEQUENCE [LARGE SCALE GENOMIC DNA]</scope>
</reference>
<keyword evidence="3" id="KW-1185">Reference proteome</keyword>
<name>A0AAU9VWG6_9CNID</name>
<dbReference type="AlphaFoldDB" id="A0AAU9VWG6"/>
<sequence>MDPNNGDTDVLFSFGLITDIQYADICDRPNSAKTRWRRYRNALCCLKEAVEHWKRPNNSPSFIVQLGDIIDGFNADLIDANNGESNFSQEALDAVMKEFSELPQEIPVFHNLGNHELYNFTREELSRSILHPSNSCESAAYLRKHQSLPALSEEETKPFYFSFVPHPKFCFVYLDSYDVSLHGVDEGSPRYKEALATVRKYNKNDDFESADGLHGLNRRFVEYNGAIGPVQLQWLQAVLEEAQENGQKAVIFSHVPISPGNRPRRGTIDLLWNYQDVLKVLWQSGCVVACFHGHTHYDDYFMDKHGIHHLTFDGVITAPLDSNAFATLHVNNDAIIIEGFGVIESRQFLVVSSCTEMQKNFAMMRCEGSRESDVLFSFGLITDIQYADICDRQNYQKTKWRRYRNALTCLRRAISHWKDAKSSPAFIVQLGDIIDGFNANLIDTNDSGRNLSKEALEAVMIEFSKLPDGVPVFHNMGNHELYNFSRQELERSVLHPSNNRHTAAFLNSDERASFVRLETKPFYFSFTPHPKFCFVYLDSYDISLLGVDESSCQYKEAREIIQRHNKNDDLDSPIGLSGLERRFVRFNGAISTEQLSWLEATLKTAEEHGQKAVVFSHVPIYPGFTDTMTIMWNYQDVLEVLWQFPCVVACFHGHTHQYSYAVDEKGIHHYIFDAIVEAPLDSNAFATLHVKDDSIDIEGFGIIADQVLKFSH</sequence>
<dbReference type="GO" id="GO:0047734">
    <property type="term" value="F:CDP-glycerol diphosphatase activity"/>
    <property type="evidence" value="ECO:0007669"/>
    <property type="project" value="TreeGrafter"/>
</dbReference>
<dbReference type="EMBL" id="CALNXJ010000003">
    <property type="protein sequence ID" value="CAH3036181.1"/>
    <property type="molecule type" value="Genomic_DNA"/>
</dbReference>
<feature type="domain" description="Calcineurin-like phosphoesterase" evidence="1">
    <location>
        <begin position="14"/>
        <end position="297"/>
    </location>
</feature>
<dbReference type="InterPro" id="IPR029052">
    <property type="entry name" value="Metallo-depent_PP-like"/>
</dbReference>
<dbReference type="GO" id="GO:0047631">
    <property type="term" value="F:ADP-ribose diphosphatase activity"/>
    <property type="evidence" value="ECO:0007669"/>
    <property type="project" value="TreeGrafter"/>
</dbReference>
<feature type="domain" description="Calcineurin-like phosphoesterase" evidence="1">
    <location>
        <begin position="378"/>
        <end position="658"/>
    </location>
</feature>
<comment type="caution">
    <text evidence="2">The sequence shown here is derived from an EMBL/GenBank/DDBJ whole genome shotgun (WGS) entry which is preliminary data.</text>
</comment>
<dbReference type="InterPro" id="IPR004843">
    <property type="entry name" value="Calcineurin-like_PHP"/>
</dbReference>
<accession>A0AAU9VWG6</accession>
<dbReference type="PANTHER" id="PTHR16509:SF1">
    <property type="entry name" value="MANGANESE-DEPENDENT ADP-RIBOSE_CDP-ALCOHOL DIPHOSPHATASE"/>
    <property type="match status" value="1"/>
</dbReference>
<proteinExistence type="predicted"/>
<organism evidence="2 3">
    <name type="scientific">Pocillopora meandrina</name>
    <dbReference type="NCBI Taxonomy" id="46732"/>
    <lineage>
        <taxon>Eukaryota</taxon>
        <taxon>Metazoa</taxon>
        <taxon>Cnidaria</taxon>
        <taxon>Anthozoa</taxon>
        <taxon>Hexacorallia</taxon>
        <taxon>Scleractinia</taxon>
        <taxon>Astrocoeniina</taxon>
        <taxon>Pocilloporidae</taxon>
        <taxon>Pocillopora</taxon>
    </lineage>
</organism>
<dbReference type="SUPFAM" id="SSF56300">
    <property type="entry name" value="Metallo-dependent phosphatases"/>
    <property type="match status" value="2"/>
</dbReference>
<protein>
    <recommendedName>
        <fullName evidence="1">Calcineurin-like phosphoesterase domain-containing protein</fullName>
    </recommendedName>
</protein>
<evidence type="ECO:0000259" key="1">
    <source>
        <dbReference type="Pfam" id="PF00149"/>
    </source>
</evidence>